<evidence type="ECO:0000259" key="16">
    <source>
        <dbReference type="Pfam" id="PF18085"/>
    </source>
</evidence>
<dbReference type="InterPro" id="IPR040999">
    <property type="entry name" value="Mak_N_cap"/>
</dbReference>
<comment type="pathway">
    <text evidence="1">Glycan biosynthesis; glycogen biosynthesis.</text>
</comment>
<dbReference type="UniPathway" id="UPA00164"/>
<evidence type="ECO:0000313" key="17">
    <source>
        <dbReference type="EMBL" id="THG34430.1"/>
    </source>
</evidence>
<keyword evidence="8" id="KW-0547">Nucleotide-binding</keyword>
<evidence type="ECO:0000256" key="5">
    <source>
        <dbReference type="ARBA" id="ARBA00013882"/>
    </source>
</evidence>
<evidence type="ECO:0000256" key="13">
    <source>
        <dbReference type="ARBA" id="ARBA00031251"/>
    </source>
</evidence>
<dbReference type="AlphaFoldDB" id="A0A4S4FUC1"/>
<keyword evidence="18" id="KW-1185">Reference proteome</keyword>
<dbReference type="Proteomes" id="UP000307380">
    <property type="component" value="Unassembled WGS sequence"/>
</dbReference>
<evidence type="ECO:0000256" key="3">
    <source>
        <dbReference type="ARBA" id="ARBA00011245"/>
    </source>
</evidence>
<keyword evidence="9" id="KW-0418">Kinase</keyword>
<evidence type="ECO:0000256" key="7">
    <source>
        <dbReference type="ARBA" id="ARBA00022679"/>
    </source>
</evidence>
<evidence type="ECO:0000256" key="15">
    <source>
        <dbReference type="SAM" id="MobiDB-lite"/>
    </source>
</evidence>
<gene>
    <name evidence="17" type="ORF">E6C70_09190</name>
</gene>
<name>A0A4S4FUC1_9MICO</name>
<keyword evidence="7 17" id="KW-0808">Transferase</keyword>
<keyword evidence="10" id="KW-0067">ATP-binding</keyword>
<dbReference type="SUPFAM" id="SSF56112">
    <property type="entry name" value="Protein kinase-like (PK-like)"/>
    <property type="match status" value="1"/>
</dbReference>
<evidence type="ECO:0000256" key="9">
    <source>
        <dbReference type="ARBA" id="ARBA00022777"/>
    </source>
</evidence>
<dbReference type="Gene3D" id="3.90.1200.10">
    <property type="match status" value="1"/>
</dbReference>
<evidence type="ECO:0000256" key="12">
    <source>
        <dbReference type="ARBA" id="ARBA00023277"/>
    </source>
</evidence>
<evidence type="ECO:0000256" key="14">
    <source>
        <dbReference type="ARBA" id="ARBA00049067"/>
    </source>
</evidence>
<evidence type="ECO:0000256" key="8">
    <source>
        <dbReference type="ARBA" id="ARBA00022741"/>
    </source>
</evidence>
<feature type="region of interest" description="Disordered" evidence="15">
    <location>
        <begin position="113"/>
        <end position="151"/>
    </location>
</feature>
<feature type="domain" description="Maltokinase N-terminal cap" evidence="16">
    <location>
        <begin position="11"/>
        <end position="94"/>
    </location>
</feature>
<dbReference type="Pfam" id="PF18085">
    <property type="entry name" value="Mak_N_cap"/>
    <property type="match status" value="1"/>
</dbReference>
<dbReference type="EMBL" id="SSSN01000005">
    <property type="protein sequence ID" value="THG34430.1"/>
    <property type="molecule type" value="Genomic_DNA"/>
</dbReference>
<dbReference type="RefSeq" id="WP_136424228.1">
    <property type="nucleotide sequence ID" value="NZ_SSSN01000005.1"/>
</dbReference>
<evidence type="ECO:0000256" key="4">
    <source>
        <dbReference type="ARBA" id="ARBA00011962"/>
    </source>
</evidence>
<evidence type="ECO:0000313" key="18">
    <source>
        <dbReference type="Proteomes" id="UP000307380"/>
    </source>
</evidence>
<keyword evidence="6" id="KW-0321">Glycogen metabolism</keyword>
<dbReference type="GO" id="GO:0005978">
    <property type="term" value="P:glycogen biosynthetic process"/>
    <property type="evidence" value="ECO:0007669"/>
    <property type="project" value="UniProtKB-UniPathway"/>
</dbReference>
<organism evidence="17 18">
    <name type="scientific">Orlajensenia flava</name>
    <dbReference type="NCBI Taxonomy" id="2565934"/>
    <lineage>
        <taxon>Bacteria</taxon>
        <taxon>Bacillati</taxon>
        <taxon>Actinomycetota</taxon>
        <taxon>Actinomycetes</taxon>
        <taxon>Micrococcales</taxon>
        <taxon>Microbacteriaceae</taxon>
        <taxon>Orlajensenia</taxon>
    </lineage>
</organism>
<evidence type="ECO:0000256" key="10">
    <source>
        <dbReference type="ARBA" id="ARBA00022840"/>
    </source>
</evidence>
<evidence type="ECO:0000256" key="2">
    <source>
        <dbReference type="ARBA" id="ARBA00006219"/>
    </source>
</evidence>
<protein>
    <recommendedName>
        <fullName evidence="5">Maltokinase</fullName>
        <ecNumber evidence="4">2.7.1.175</ecNumber>
    </recommendedName>
    <alternativeName>
        <fullName evidence="13">Maltose-1-phosphate synthase</fullName>
    </alternativeName>
</protein>
<dbReference type="EC" id="2.7.1.175" evidence="4"/>
<dbReference type="OrthoDB" id="3787729at2"/>
<proteinExistence type="inferred from homology"/>
<reference evidence="17 18" key="1">
    <citation type="submission" date="2019-04" db="EMBL/GenBank/DDBJ databases">
        <authorList>
            <person name="Jiang L."/>
        </authorList>
    </citation>
    <scope>NUCLEOTIDE SEQUENCE [LARGE SCALE GENOMIC DNA]</scope>
    <source>
        <strain evidence="17 18">YIM 131861</strain>
    </source>
</reference>
<comment type="caution">
    <text evidence="17">The sequence shown here is derived from an EMBL/GenBank/DDBJ whole genome shotgun (WGS) entry which is preliminary data.</text>
</comment>
<sequence>MDSTLECITDWMTRQRWYASKGRVPELRPIGEWTLPTPEPGVRVHTLLLMDDASRPATLYQVPVTRRQTLLPGAGHRLIGRVASGGYLYDGAHDPAYAAALLEMILDGTESIGGESTGAESNGGGSTADIASATGSRSSRAGDRSARGARARVLEGEQSNTSIIYEATDGGAPIIVKVFRQLHHGDNPDVTLQTALAEAASTHVPPSVGAVVGEWADVGRAGGRARGHLAFAQEFLPGVEDAWRVALRSAADGTSFDEEAQSIGRATAEVHHALADLFETNPATPGDIAGVVFGWHERLAAAASEIPALREHRPAIEAAYDRAQAMEWPPLQRVHGDLHLGQVLSAPGRDWMLIDFEGEPLRPMADRVRPDVVLRDVAGMLRSFDYVAGSVGREHPSRPAVEVAAWATDSRQAFLRGYADAARVDLRAHRTVRDAFELDKAVYEALYEQRNRQDWLPIPLLGIVRVLGRSAVVGSVGTQADAILAQLDAARRS</sequence>
<evidence type="ECO:0000256" key="11">
    <source>
        <dbReference type="ARBA" id="ARBA00023056"/>
    </source>
</evidence>
<dbReference type="GO" id="GO:0016301">
    <property type="term" value="F:kinase activity"/>
    <property type="evidence" value="ECO:0007669"/>
    <property type="project" value="UniProtKB-KW"/>
</dbReference>
<keyword evidence="11" id="KW-0320">Glycogen biosynthesis</keyword>
<comment type="subunit">
    <text evidence="3">Monomer.</text>
</comment>
<evidence type="ECO:0000256" key="6">
    <source>
        <dbReference type="ARBA" id="ARBA00022600"/>
    </source>
</evidence>
<comment type="similarity">
    <text evidence="2">Belongs to the aminoglycoside phosphotransferase family.</text>
</comment>
<dbReference type="GO" id="GO:0005524">
    <property type="term" value="F:ATP binding"/>
    <property type="evidence" value="ECO:0007669"/>
    <property type="project" value="UniProtKB-KW"/>
</dbReference>
<keyword evidence="12" id="KW-0119">Carbohydrate metabolism</keyword>
<evidence type="ECO:0000256" key="1">
    <source>
        <dbReference type="ARBA" id="ARBA00004964"/>
    </source>
</evidence>
<comment type="catalytic activity">
    <reaction evidence="14">
        <text>D-maltose + ATP = alpha-maltose 1-phosphate + ADP + H(+)</text>
        <dbReference type="Rhea" id="RHEA:31915"/>
        <dbReference type="ChEBI" id="CHEBI:15378"/>
        <dbReference type="ChEBI" id="CHEBI:17306"/>
        <dbReference type="ChEBI" id="CHEBI:30616"/>
        <dbReference type="ChEBI" id="CHEBI:63576"/>
        <dbReference type="ChEBI" id="CHEBI:456216"/>
        <dbReference type="EC" id="2.7.1.175"/>
    </reaction>
</comment>
<accession>A0A4S4FUC1</accession>
<dbReference type="InterPro" id="IPR011009">
    <property type="entry name" value="Kinase-like_dom_sf"/>
</dbReference>